<dbReference type="EMBL" id="CP033930">
    <property type="protein sequence ID" value="AZB17517.1"/>
    <property type="molecule type" value="Genomic_DNA"/>
</dbReference>
<dbReference type="SUPFAM" id="SSF116734">
    <property type="entry name" value="DNA methylase specificity domain"/>
    <property type="match status" value="2"/>
</dbReference>
<dbReference type="GO" id="GO:0009307">
    <property type="term" value="P:DNA restriction-modification system"/>
    <property type="evidence" value="ECO:0007669"/>
    <property type="project" value="UniProtKB-KW"/>
</dbReference>
<dbReference type="GO" id="GO:0004519">
    <property type="term" value="F:endonuclease activity"/>
    <property type="evidence" value="ECO:0007669"/>
    <property type="project" value="UniProtKB-KW"/>
</dbReference>
<evidence type="ECO:0000313" key="6">
    <source>
        <dbReference type="Proteomes" id="UP000269015"/>
    </source>
</evidence>
<keyword evidence="5" id="KW-0378">Hydrolase</keyword>
<evidence type="ECO:0000256" key="2">
    <source>
        <dbReference type="ARBA" id="ARBA00022747"/>
    </source>
</evidence>
<comment type="similarity">
    <text evidence="1">Belongs to the type-I restriction system S methylase family.</text>
</comment>
<reference evidence="5 6" key="1">
    <citation type="submission" date="2018-11" db="EMBL/GenBank/DDBJ databases">
        <title>Proposal to divide the Flavobacteriaceae and reorganize its genera based on Amino Acid Identity values calculated from whole genome sequences.</title>
        <authorList>
            <person name="Nicholson A.C."/>
            <person name="Gulvik C.A."/>
            <person name="Whitney A.M."/>
            <person name="Humrighouse B.W."/>
            <person name="Bell M."/>
            <person name="Holmes B."/>
            <person name="Steigerwalt A.G."/>
            <person name="Villarma A."/>
            <person name="Sheth M."/>
            <person name="Batra D."/>
            <person name="Pryor J."/>
            <person name="Bernardet J.-F."/>
            <person name="Hugo C."/>
            <person name="Kampfer P."/>
            <person name="Newman J."/>
            <person name="McQuiston J.R."/>
        </authorList>
    </citation>
    <scope>NUCLEOTIDE SEQUENCE [LARGE SCALE GENOMIC DNA]</scope>
    <source>
        <strain evidence="5 6">H5559</strain>
    </source>
</reference>
<dbReference type="Pfam" id="PF01420">
    <property type="entry name" value="Methylase_S"/>
    <property type="match status" value="1"/>
</dbReference>
<evidence type="ECO:0000256" key="1">
    <source>
        <dbReference type="ARBA" id="ARBA00010923"/>
    </source>
</evidence>
<dbReference type="InterPro" id="IPR000055">
    <property type="entry name" value="Restrct_endonuc_typeI_TRD"/>
</dbReference>
<evidence type="ECO:0000259" key="4">
    <source>
        <dbReference type="Pfam" id="PF01420"/>
    </source>
</evidence>
<protein>
    <submittedName>
        <fullName evidence="5">Restriction endonuclease subunit S</fullName>
    </submittedName>
</protein>
<dbReference type="PANTHER" id="PTHR30408:SF12">
    <property type="entry name" value="TYPE I RESTRICTION ENZYME MJAVIII SPECIFICITY SUBUNIT"/>
    <property type="match status" value="1"/>
</dbReference>
<keyword evidence="3" id="KW-0238">DNA-binding</keyword>
<evidence type="ECO:0000313" key="5">
    <source>
        <dbReference type="EMBL" id="AZB17517.1"/>
    </source>
</evidence>
<keyword evidence="5" id="KW-0540">Nuclease</keyword>
<sequence>MKIVKVKKSWLYRSDLRLDASYHLSDGVNTKRIIAELCPYPNVSLKEETSELFKGDIHKRVYVKFPENGVMFYTASDLFKSDLNSGKYLSKKYSPHLKELELKKDWILVTRSGTLGKVFYTTSDYEGKIGTDDLLRIKPAQRNIKKGYLYAFLSSKYGYGLLTQSSYGGVVKHIEPHHIEDIDVPVLPKKCQSQIDDLITEATNLRVQANKLLTKAQNYFDEMLYRKGSKKISTIHIKKISELKLFQSRLDASFNIYKKELDNIIENCGIPYFRLSNYLERVFIPNRGKRVYVEKGLKYLSTSDLSTFNPTRIEKFLSLKMVGVETLRVKKNWILVARSGQEILGSTFFVGENLDSLGVNEHALRVLVDEDISPYVYAFLSSKFGKQYLRSGIFGSAILTINDDFIKELIIPDFDDTTKIIITDLVIKSTQLFDLSMNKENQAIDIVEKEIESWQE</sequence>
<name>A0AAD1DVS3_CHRID</name>
<dbReference type="AlphaFoldDB" id="A0AAD1DVS3"/>
<evidence type="ECO:0000256" key="3">
    <source>
        <dbReference type="ARBA" id="ARBA00023125"/>
    </source>
</evidence>
<dbReference type="REBASE" id="282452">
    <property type="entry name" value="S.Cin5559ORF6930P"/>
</dbReference>
<feature type="domain" description="Type I restriction modification DNA specificity" evidence="4">
    <location>
        <begin position="67"/>
        <end position="204"/>
    </location>
</feature>
<dbReference type="NCBIfam" id="NF047740">
    <property type="entry name" value="antiphage_MADS5"/>
    <property type="match status" value="1"/>
</dbReference>
<organism evidence="5 6">
    <name type="scientific">Chryseobacterium indologenes</name>
    <name type="common">Flavobacterium indologenes</name>
    <dbReference type="NCBI Taxonomy" id="253"/>
    <lineage>
        <taxon>Bacteria</taxon>
        <taxon>Pseudomonadati</taxon>
        <taxon>Bacteroidota</taxon>
        <taxon>Flavobacteriia</taxon>
        <taxon>Flavobacteriales</taxon>
        <taxon>Weeksellaceae</taxon>
        <taxon>Chryseobacterium group</taxon>
        <taxon>Chryseobacterium</taxon>
    </lineage>
</organism>
<dbReference type="PANTHER" id="PTHR30408">
    <property type="entry name" value="TYPE-1 RESTRICTION ENZYME ECOKI SPECIFICITY PROTEIN"/>
    <property type="match status" value="1"/>
</dbReference>
<keyword evidence="5" id="KW-0255">Endonuclease</keyword>
<dbReference type="RefSeq" id="WP_123861485.1">
    <property type="nucleotide sequence ID" value="NZ_CP033930.1"/>
</dbReference>
<dbReference type="Proteomes" id="UP000269015">
    <property type="component" value="Chromosome"/>
</dbReference>
<dbReference type="InterPro" id="IPR044946">
    <property type="entry name" value="Restrct_endonuc_typeI_TRD_sf"/>
</dbReference>
<keyword evidence="2" id="KW-0680">Restriction system</keyword>
<accession>A0AAD1DVS3</accession>
<dbReference type="Gene3D" id="3.90.220.20">
    <property type="entry name" value="DNA methylase specificity domains"/>
    <property type="match status" value="2"/>
</dbReference>
<proteinExistence type="inferred from homology"/>
<dbReference type="InterPro" id="IPR052021">
    <property type="entry name" value="Type-I_RS_S_subunit"/>
</dbReference>
<dbReference type="GO" id="GO:0003677">
    <property type="term" value="F:DNA binding"/>
    <property type="evidence" value="ECO:0007669"/>
    <property type="project" value="UniProtKB-KW"/>
</dbReference>
<gene>
    <name evidence="5" type="ORF">EG352_06925</name>
</gene>